<name>A0ABR3KQX9_TRISP</name>
<feature type="transmembrane region" description="Helical" evidence="1">
    <location>
        <begin position="50"/>
        <end position="71"/>
    </location>
</feature>
<dbReference type="GO" id="GO:0008237">
    <property type="term" value="F:metallopeptidase activity"/>
    <property type="evidence" value="ECO:0007669"/>
    <property type="project" value="UniProtKB-KW"/>
</dbReference>
<evidence type="ECO:0000313" key="2">
    <source>
        <dbReference type="EMBL" id="KAL1242595.1"/>
    </source>
</evidence>
<reference evidence="2 3" key="1">
    <citation type="submission" date="2024-07" db="EMBL/GenBank/DDBJ databases">
        <title>Enhanced genomic and transcriptomic resources for Trichinella pseudospiralis and T. spiralis underpin the discovery of pronounced molecular differences between stages and species.</title>
        <authorList>
            <person name="Pasi K.K."/>
            <person name="La Rosa G."/>
            <person name="Gomez-Morales M.A."/>
            <person name="Tosini F."/>
            <person name="Sumanam S."/>
            <person name="Young N.D."/>
            <person name="Chang B.C."/>
            <person name="Robin G.B."/>
        </authorList>
    </citation>
    <scope>NUCLEOTIDE SEQUENCE [LARGE SCALE GENOMIC DNA]</scope>
    <source>
        <strain evidence="2">ISS534</strain>
    </source>
</reference>
<evidence type="ECO:0000313" key="3">
    <source>
        <dbReference type="Proteomes" id="UP001558632"/>
    </source>
</evidence>
<keyword evidence="2" id="KW-0482">Metalloprotease</keyword>
<dbReference type="Proteomes" id="UP001558632">
    <property type="component" value="Unassembled WGS sequence"/>
</dbReference>
<keyword evidence="2" id="KW-0645">Protease</keyword>
<keyword evidence="1" id="KW-0472">Membrane</keyword>
<keyword evidence="1" id="KW-0812">Transmembrane</keyword>
<keyword evidence="1" id="KW-1133">Transmembrane helix</keyword>
<evidence type="ECO:0000256" key="1">
    <source>
        <dbReference type="SAM" id="Phobius"/>
    </source>
</evidence>
<proteinExistence type="predicted"/>
<dbReference type="EMBL" id="JBEUSY010000195">
    <property type="protein sequence ID" value="KAL1242595.1"/>
    <property type="molecule type" value="Genomic_DNA"/>
</dbReference>
<sequence>MPEKFSFMKDSGTNASTTDYVFYGKTPEDNYPAPSKKNAALQMKDCFQKIINSIMLIVFTIFVTVVFRVLLKHYENQSFLQTLEILPDLSALCAQEGNSVCYYHPSIYPNTCKFTVCQSLYLILDNVTMDRLIVKRDSATFRIAVPDMTLCGREKWCMNGECVKAPSSLQHKMADRKGKWVPDPRCFIYKNVELKNAIHYYRFPKFTLTSDRETPIGPIPFGHVEDSWKSSLNPFIAAYQWSVCPSQPKRSDYMKDFCKTKFSQSFDAYALREEVCTFKCAEDGETYALPNGMTCFSKRHYHETMCFMGLCIEKFSRLDYLN</sequence>
<dbReference type="Gene3D" id="3.40.1620.60">
    <property type="match status" value="1"/>
</dbReference>
<accession>A0ABR3KQX9</accession>
<protein>
    <submittedName>
        <fullName evidence="2">Disintegrin and metalloproteinase with thrombospondin motif</fullName>
    </submittedName>
</protein>
<organism evidence="2 3">
    <name type="scientific">Trichinella spiralis</name>
    <name type="common">Trichina worm</name>
    <dbReference type="NCBI Taxonomy" id="6334"/>
    <lineage>
        <taxon>Eukaryota</taxon>
        <taxon>Metazoa</taxon>
        <taxon>Ecdysozoa</taxon>
        <taxon>Nematoda</taxon>
        <taxon>Enoplea</taxon>
        <taxon>Dorylaimia</taxon>
        <taxon>Trichinellida</taxon>
        <taxon>Trichinellidae</taxon>
        <taxon>Trichinella</taxon>
    </lineage>
</organism>
<gene>
    <name evidence="2" type="ORF">TSPI_09188</name>
</gene>
<keyword evidence="2" id="KW-0378">Hydrolase</keyword>
<keyword evidence="3" id="KW-1185">Reference proteome</keyword>
<comment type="caution">
    <text evidence="2">The sequence shown here is derived from an EMBL/GenBank/DDBJ whole genome shotgun (WGS) entry which is preliminary data.</text>
</comment>